<dbReference type="InterPro" id="IPR006016">
    <property type="entry name" value="UspA"/>
</dbReference>
<evidence type="ECO:0000256" key="1">
    <source>
        <dbReference type="ARBA" id="ARBA00008791"/>
    </source>
</evidence>
<dbReference type="PANTHER" id="PTHR46268">
    <property type="entry name" value="STRESS RESPONSE PROTEIN NHAX"/>
    <property type="match status" value="1"/>
</dbReference>
<dbReference type="SUPFAM" id="SSF52402">
    <property type="entry name" value="Adenine nucleotide alpha hydrolases-like"/>
    <property type="match status" value="1"/>
</dbReference>
<dbReference type="CDD" id="cd00293">
    <property type="entry name" value="USP-like"/>
    <property type="match status" value="1"/>
</dbReference>
<dbReference type="InterPro" id="IPR014729">
    <property type="entry name" value="Rossmann-like_a/b/a_fold"/>
</dbReference>
<gene>
    <name evidence="3" type="ORF">SAMN04487861_12527</name>
</gene>
<protein>
    <submittedName>
        <fullName evidence="3">Nucleotide-binding universal stress protein, UspA family</fullName>
    </submittedName>
</protein>
<proteinExistence type="inferred from homology"/>
<dbReference type="OrthoDB" id="1665913at2"/>
<evidence type="ECO:0000259" key="2">
    <source>
        <dbReference type="Pfam" id="PF00582"/>
    </source>
</evidence>
<comment type="similarity">
    <text evidence="1">Belongs to the universal stress protein A family.</text>
</comment>
<dbReference type="AlphaFoldDB" id="A0A1I3GUU9"/>
<organism evidence="3 4">
    <name type="scientific">Selenomonas ruminantium</name>
    <dbReference type="NCBI Taxonomy" id="971"/>
    <lineage>
        <taxon>Bacteria</taxon>
        <taxon>Bacillati</taxon>
        <taxon>Bacillota</taxon>
        <taxon>Negativicutes</taxon>
        <taxon>Selenomonadales</taxon>
        <taxon>Selenomonadaceae</taxon>
        <taxon>Selenomonas</taxon>
    </lineage>
</organism>
<reference evidence="3 4" key="1">
    <citation type="submission" date="2016-10" db="EMBL/GenBank/DDBJ databases">
        <authorList>
            <person name="de Groot N.N."/>
        </authorList>
    </citation>
    <scope>NUCLEOTIDE SEQUENCE [LARGE SCALE GENOMIC DNA]</scope>
    <source>
        <strain evidence="3 4">Z108</strain>
    </source>
</reference>
<dbReference type="InterPro" id="IPR006015">
    <property type="entry name" value="Universal_stress_UspA"/>
</dbReference>
<dbReference type="Pfam" id="PF00582">
    <property type="entry name" value="Usp"/>
    <property type="match status" value="1"/>
</dbReference>
<dbReference type="PRINTS" id="PR01438">
    <property type="entry name" value="UNVRSLSTRESS"/>
</dbReference>
<feature type="domain" description="UspA" evidence="2">
    <location>
        <begin position="5"/>
        <end position="143"/>
    </location>
</feature>
<dbReference type="Proteomes" id="UP000183639">
    <property type="component" value="Unassembled WGS sequence"/>
</dbReference>
<name>A0A1I3GUU9_SELRU</name>
<dbReference type="EMBL" id="FOQK01000025">
    <property type="protein sequence ID" value="SFI27348.1"/>
    <property type="molecule type" value="Genomic_DNA"/>
</dbReference>
<dbReference type="PANTHER" id="PTHR46268:SF6">
    <property type="entry name" value="UNIVERSAL STRESS PROTEIN UP12"/>
    <property type="match status" value="1"/>
</dbReference>
<sequence>MKNLTRILVPVDSSAGADRAVTLAASLAQATGAVLDVLHVSYFDADTDDEQESWLPASIAGPVGRVGQEALERARKYVPASVTAVYHRRTGIPAEEILGFAAEKQAGLIVIGCRGLGVVEGFLLGSVSQEIVERATVSVVVAR</sequence>
<evidence type="ECO:0000313" key="3">
    <source>
        <dbReference type="EMBL" id="SFI27348.1"/>
    </source>
</evidence>
<evidence type="ECO:0000313" key="4">
    <source>
        <dbReference type="Proteomes" id="UP000183639"/>
    </source>
</evidence>
<dbReference type="RefSeq" id="WP_075445250.1">
    <property type="nucleotide sequence ID" value="NZ_FOQK01000025.1"/>
</dbReference>
<accession>A0A1I3GUU9</accession>
<dbReference type="Gene3D" id="3.40.50.620">
    <property type="entry name" value="HUPs"/>
    <property type="match status" value="1"/>
</dbReference>